<evidence type="ECO:0000313" key="2">
    <source>
        <dbReference type="Proteomes" id="UP000319525"/>
    </source>
</evidence>
<dbReference type="EMBL" id="BJML01000004">
    <property type="protein sequence ID" value="GEB45718.1"/>
    <property type="molecule type" value="Genomic_DNA"/>
</dbReference>
<organism evidence="1 2">
    <name type="scientific">Microbacterium testaceum</name>
    <name type="common">Aureobacterium testaceum</name>
    <name type="synonym">Brevibacterium testaceum</name>
    <dbReference type="NCBI Taxonomy" id="2033"/>
    <lineage>
        <taxon>Bacteria</taxon>
        <taxon>Bacillati</taxon>
        <taxon>Actinomycetota</taxon>
        <taxon>Actinomycetes</taxon>
        <taxon>Micrococcales</taxon>
        <taxon>Microbacteriaceae</taxon>
        <taxon>Microbacterium</taxon>
    </lineage>
</organism>
<accession>A0A4Y3QMJ2</accession>
<dbReference type="AlphaFoldDB" id="A0A4Y3QMJ2"/>
<dbReference type="SUPFAM" id="SSF160104">
    <property type="entry name" value="Acetoacetate decarboxylase-like"/>
    <property type="match status" value="1"/>
</dbReference>
<proteinExistence type="predicted"/>
<dbReference type="InterPro" id="IPR023375">
    <property type="entry name" value="ADC_dom_sf"/>
</dbReference>
<comment type="caution">
    <text evidence="1">The sequence shown here is derived from an EMBL/GenBank/DDBJ whole genome shotgun (WGS) entry which is preliminary data.</text>
</comment>
<dbReference type="Proteomes" id="UP000319525">
    <property type="component" value="Unassembled WGS sequence"/>
</dbReference>
<dbReference type="Gene3D" id="2.40.400.10">
    <property type="entry name" value="Acetoacetate decarboxylase-like"/>
    <property type="match status" value="1"/>
</dbReference>
<evidence type="ECO:0000313" key="1">
    <source>
        <dbReference type="EMBL" id="GEB45718.1"/>
    </source>
</evidence>
<name>A0A4Y3QMJ2_MICTE</name>
<protein>
    <recommendedName>
        <fullName evidence="3">Acetoacetate decarboxylase</fullName>
    </recommendedName>
</protein>
<dbReference type="Pfam" id="PF06314">
    <property type="entry name" value="ADC"/>
    <property type="match status" value="1"/>
</dbReference>
<gene>
    <name evidence="1" type="ORF">MTE01_16630</name>
</gene>
<evidence type="ECO:0008006" key="3">
    <source>
        <dbReference type="Google" id="ProtNLM"/>
    </source>
</evidence>
<sequence length="228" mass="25325">MRVDYVTDEHAARKLLPEPLELPLIPRASVFFTQFFQSHGDIPLLEVSQSIEAISPDGSVGDYIQSVYTDNVASIIHNRDAYIQPILYGVGSLTHRDGATNFSLTVGQTVVVRGSAGYRSEPMLDQDAVEFLQRPKFYLKVLGRPALGEPAKPTLFKLRNSNVDVSEAYVDVSEAYVDVSEAYKVPATLTLDGHIMAPFDQLPVLHIDSCHTFATTWSLGELEVIHRY</sequence>
<dbReference type="GO" id="GO:0016829">
    <property type="term" value="F:lyase activity"/>
    <property type="evidence" value="ECO:0007669"/>
    <property type="project" value="InterPro"/>
</dbReference>
<reference evidence="1 2" key="1">
    <citation type="submission" date="2019-06" db="EMBL/GenBank/DDBJ databases">
        <title>Whole genome shotgun sequence of Microbacterium testaceum NBRC 12675.</title>
        <authorList>
            <person name="Hosoyama A."/>
            <person name="Uohara A."/>
            <person name="Ohji S."/>
            <person name="Ichikawa N."/>
        </authorList>
    </citation>
    <scope>NUCLEOTIDE SEQUENCE [LARGE SCALE GENOMIC DNA]</scope>
    <source>
        <strain evidence="1 2">NBRC 12675</strain>
    </source>
</reference>
<dbReference type="InterPro" id="IPR010451">
    <property type="entry name" value="Acetoacetate_decarboxylase"/>
</dbReference>